<dbReference type="PANTHER" id="PTHR33498">
    <property type="entry name" value="TRANSPOSASE FOR INSERTION SEQUENCE ELEMENT IS1557"/>
    <property type="match status" value="1"/>
</dbReference>
<evidence type="ECO:0000313" key="3">
    <source>
        <dbReference type="Proteomes" id="UP000027601"/>
    </source>
</evidence>
<protein>
    <submittedName>
        <fullName evidence="2">Mobile element protein</fullName>
    </submittedName>
</protein>
<accession>A0A069D778</accession>
<evidence type="ECO:0000313" key="2">
    <source>
        <dbReference type="EMBL" id="GAK38272.1"/>
    </source>
</evidence>
<dbReference type="Pfam" id="PF01610">
    <property type="entry name" value="DDE_Tnp_ISL3"/>
    <property type="match status" value="1"/>
</dbReference>
<dbReference type="PANTHER" id="PTHR33498:SF1">
    <property type="entry name" value="TRANSPOSASE FOR INSERTION SEQUENCE ELEMENT IS1557"/>
    <property type="match status" value="1"/>
</dbReference>
<sequence length="317" mass="36716">MADHYGLDAKQLESQYKNHLSNYRYWDQLPHAEDWILFEKNMGAHVGLDETSLSRGELYTILINKEAKGKKGSIIAMIKGTDVQTVSAVLLQLSRRRRFQVREITLDMASNMHQIARICFPGAQQVVDRFHVQQLAFEAVQEMRINARWEAMDKENIEISHAKACGMQYKPLILENGDTKKQLLARSRYLLFKKETAWSSSQSKRAAILFREYPDIKKAYYLSMRLGLIYHQSTHADVALTKLARWYDEVDKSGFLSFGTVARTIQTHYLRIVAFFKNRATNAASESFNAKIKQFRAQLRGVRDVAFFLFRLSKIYA</sequence>
<dbReference type="AlphaFoldDB" id="A0A069D778"/>
<organism evidence="2 3">
    <name type="scientific">Bacteroides graminisolvens DSM 19988 = JCM 15093</name>
    <dbReference type="NCBI Taxonomy" id="1121097"/>
    <lineage>
        <taxon>Bacteria</taxon>
        <taxon>Pseudomonadati</taxon>
        <taxon>Bacteroidota</taxon>
        <taxon>Bacteroidia</taxon>
        <taxon>Bacteroidales</taxon>
        <taxon>Bacteroidaceae</taxon>
        <taxon>Bacteroides</taxon>
    </lineage>
</organism>
<name>A0A069D778_9BACE</name>
<keyword evidence="3" id="KW-1185">Reference proteome</keyword>
<feature type="domain" description="Transposase IS204/IS1001/IS1096/IS1165 DDE" evidence="1">
    <location>
        <begin position="46"/>
        <end position="311"/>
    </location>
</feature>
<evidence type="ECO:0000259" key="1">
    <source>
        <dbReference type="Pfam" id="PF01610"/>
    </source>
</evidence>
<dbReference type="STRING" id="1121097.GCA_000428125_03001"/>
<dbReference type="InterPro" id="IPR047951">
    <property type="entry name" value="Transpos_ISL3"/>
</dbReference>
<dbReference type="InterPro" id="IPR002560">
    <property type="entry name" value="Transposase_DDE"/>
</dbReference>
<gene>
    <name evidence="2" type="ORF">JCM15093_3613</name>
</gene>
<dbReference type="Proteomes" id="UP000027601">
    <property type="component" value="Unassembled WGS sequence"/>
</dbReference>
<comment type="caution">
    <text evidence="2">The sequence shown here is derived from an EMBL/GenBank/DDBJ whole genome shotgun (WGS) entry which is preliminary data.</text>
</comment>
<proteinExistence type="predicted"/>
<dbReference type="EMBL" id="BAJS01000060">
    <property type="protein sequence ID" value="GAK38272.1"/>
    <property type="molecule type" value="Genomic_DNA"/>
</dbReference>
<reference evidence="2 3" key="1">
    <citation type="journal article" date="2015" name="Microbes Environ.">
        <title>Distribution and evolution of nitrogen fixation genes in the phylum bacteroidetes.</title>
        <authorList>
            <person name="Inoue J."/>
            <person name="Oshima K."/>
            <person name="Suda W."/>
            <person name="Sakamoto M."/>
            <person name="Iino T."/>
            <person name="Noda S."/>
            <person name="Hongoh Y."/>
            <person name="Hattori M."/>
            <person name="Ohkuma M."/>
        </authorList>
    </citation>
    <scope>NUCLEOTIDE SEQUENCE [LARGE SCALE GENOMIC DNA]</scope>
    <source>
        <strain evidence="2 3">JCM 15093</strain>
    </source>
</reference>
<dbReference type="eggNOG" id="COG3464">
    <property type="taxonomic scope" value="Bacteria"/>
</dbReference>